<protein>
    <submittedName>
        <fullName evidence="2">Uncharacterized protein</fullName>
    </submittedName>
</protein>
<feature type="region of interest" description="Disordered" evidence="1">
    <location>
        <begin position="49"/>
        <end position="93"/>
    </location>
</feature>
<comment type="caution">
    <text evidence="2">The sequence shown here is derived from an EMBL/GenBank/DDBJ whole genome shotgun (WGS) entry which is preliminary data.</text>
</comment>
<feature type="compositionally biased region" description="Basic and acidic residues" evidence="1">
    <location>
        <begin position="81"/>
        <end position="93"/>
    </location>
</feature>
<dbReference type="OrthoDB" id="5976022at2759"/>
<proteinExistence type="predicted"/>
<keyword evidence="3" id="KW-1185">Reference proteome</keyword>
<feature type="compositionally biased region" description="Basic and acidic residues" evidence="1">
    <location>
        <begin position="49"/>
        <end position="72"/>
    </location>
</feature>
<accession>A0A482X4U0</accession>
<dbReference type="EMBL" id="QKKF02017834">
    <property type="protein sequence ID" value="RZF40702.1"/>
    <property type="molecule type" value="Genomic_DNA"/>
</dbReference>
<sequence length="93" mass="11447">MEAWARAVSRYSFFQKLFVTDYDPTIEDSYLHTLRWMVDIACLMKVEEQEEVRKKERGKEKKEEKKKMKKKEEEEEKKKKKVEDKKQEVVEKE</sequence>
<gene>
    <name evidence="2" type="ORF">LSTR_LSTR007993</name>
</gene>
<evidence type="ECO:0000313" key="3">
    <source>
        <dbReference type="Proteomes" id="UP000291343"/>
    </source>
</evidence>
<dbReference type="AlphaFoldDB" id="A0A482X4U0"/>
<name>A0A482X4U0_LAOST</name>
<reference evidence="2 3" key="1">
    <citation type="journal article" date="2017" name="Gigascience">
        <title>Genome sequence of the small brown planthopper, Laodelphax striatellus.</title>
        <authorList>
            <person name="Zhu J."/>
            <person name="Jiang F."/>
            <person name="Wang X."/>
            <person name="Yang P."/>
            <person name="Bao Y."/>
            <person name="Zhao W."/>
            <person name="Wang W."/>
            <person name="Lu H."/>
            <person name="Wang Q."/>
            <person name="Cui N."/>
            <person name="Li J."/>
            <person name="Chen X."/>
            <person name="Luo L."/>
            <person name="Yu J."/>
            <person name="Kang L."/>
            <person name="Cui F."/>
        </authorList>
    </citation>
    <scope>NUCLEOTIDE SEQUENCE [LARGE SCALE GENOMIC DNA]</scope>
    <source>
        <strain evidence="2">Lst14</strain>
    </source>
</reference>
<dbReference type="Proteomes" id="UP000291343">
    <property type="component" value="Unassembled WGS sequence"/>
</dbReference>
<evidence type="ECO:0000256" key="1">
    <source>
        <dbReference type="SAM" id="MobiDB-lite"/>
    </source>
</evidence>
<evidence type="ECO:0000313" key="2">
    <source>
        <dbReference type="EMBL" id="RZF40702.1"/>
    </source>
</evidence>
<dbReference type="InParanoid" id="A0A482X4U0"/>
<organism evidence="2 3">
    <name type="scientific">Laodelphax striatellus</name>
    <name type="common">Small brown planthopper</name>
    <name type="synonym">Delphax striatella</name>
    <dbReference type="NCBI Taxonomy" id="195883"/>
    <lineage>
        <taxon>Eukaryota</taxon>
        <taxon>Metazoa</taxon>
        <taxon>Ecdysozoa</taxon>
        <taxon>Arthropoda</taxon>
        <taxon>Hexapoda</taxon>
        <taxon>Insecta</taxon>
        <taxon>Pterygota</taxon>
        <taxon>Neoptera</taxon>
        <taxon>Paraneoptera</taxon>
        <taxon>Hemiptera</taxon>
        <taxon>Auchenorrhyncha</taxon>
        <taxon>Fulgoroidea</taxon>
        <taxon>Delphacidae</taxon>
        <taxon>Criomorphinae</taxon>
        <taxon>Laodelphax</taxon>
    </lineage>
</organism>